<feature type="chain" id="PRO_5021772907" description="Glycoside hydrolase family 42 N-terminal domain-containing protein" evidence="2">
    <location>
        <begin position="29"/>
        <end position="448"/>
    </location>
</feature>
<protein>
    <recommendedName>
        <fullName evidence="5">Glycoside hydrolase family 42 N-terminal domain-containing protein</fullName>
    </recommendedName>
</protein>
<evidence type="ECO:0000313" key="3">
    <source>
        <dbReference type="EMBL" id="GEO33331.1"/>
    </source>
</evidence>
<accession>A0A512DA40</accession>
<dbReference type="Gene3D" id="3.20.20.80">
    <property type="entry name" value="Glycosidases"/>
    <property type="match status" value="1"/>
</dbReference>
<feature type="region of interest" description="Disordered" evidence="1">
    <location>
        <begin position="29"/>
        <end position="49"/>
    </location>
</feature>
<dbReference type="RefSeq" id="WP_146901043.1">
    <property type="nucleotide sequence ID" value="NZ_BAAARM010000002.1"/>
</dbReference>
<feature type="compositionally biased region" description="Low complexity" evidence="1">
    <location>
        <begin position="36"/>
        <end position="48"/>
    </location>
</feature>
<feature type="signal peptide" evidence="2">
    <location>
        <begin position="1"/>
        <end position="28"/>
    </location>
</feature>
<keyword evidence="2" id="KW-0732">Signal</keyword>
<evidence type="ECO:0008006" key="5">
    <source>
        <dbReference type="Google" id="ProtNLM"/>
    </source>
</evidence>
<gene>
    <name evidence="3" type="ORF">CAE01nite_10560</name>
</gene>
<dbReference type="Proteomes" id="UP000321181">
    <property type="component" value="Unassembled WGS sequence"/>
</dbReference>
<dbReference type="OrthoDB" id="505641at2"/>
<evidence type="ECO:0000256" key="1">
    <source>
        <dbReference type="SAM" id="MobiDB-lite"/>
    </source>
</evidence>
<proteinExistence type="predicted"/>
<sequence>MRARSRRTLPAALALALALALVACTVPADPSPGSGPPSSGAPSRTRPSWRAVDGGPDYYARFGPTLPAQHDWFPVGVWLESVVDAGDVALDRQAGLTTYVDLTANSDLSVLEGSGMAAMVGRDDALADGFVLADEVDMWAGPGDAPWTGLWPGQGEVCTPVTGTTGCGHTIQQTLRSGLPQAGLTYANYGKGVVFWLDDAEARRFVNDHQDVVSADTYWFTDPNICRADEGGAVVGGGRDLAPAECRRAANYGWTVERVRSLVEPAGSKPVWAFVELGHPASEDDAPTITGPQVRAAVWSSVIHGARGIVYFNHSFGGDCESFHLLREPCGDDVRPWVVEVNRQLVELAPALTAPFLDGAVAADGPVDTAVKVHGGEQYLLAAATDHRGVDVTFRLRCATDGPVTVLGEDRELALVDGAFDDHFADGEAVHLYRYAHAPGASRGCSAP</sequence>
<evidence type="ECO:0000256" key="2">
    <source>
        <dbReference type="SAM" id="SignalP"/>
    </source>
</evidence>
<comment type="caution">
    <text evidence="3">The sequence shown here is derived from an EMBL/GenBank/DDBJ whole genome shotgun (WGS) entry which is preliminary data.</text>
</comment>
<name>A0A512DA40_9CELL</name>
<keyword evidence="4" id="KW-1185">Reference proteome</keyword>
<dbReference type="PROSITE" id="PS51257">
    <property type="entry name" value="PROKAR_LIPOPROTEIN"/>
    <property type="match status" value="1"/>
</dbReference>
<dbReference type="AlphaFoldDB" id="A0A512DA40"/>
<dbReference type="EMBL" id="BJYY01000007">
    <property type="protein sequence ID" value="GEO33331.1"/>
    <property type="molecule type" value="Genomic_DNA"/>
</dbReference>
<organism evidence="3 4">
    <name type="scientific">Cellulomonas aerilata</name>
    <dbReference type="NCBI Taxonomy" id="515326"/>
    <lineage>
        <taxon>Bacteria</taxon>
        <taxon>Bacillati</taxon>
        <taxon>Actinomycetota</taxon>
        <taxon>Actinomycetes</taxon>
        <taxon>Micrococcales</taxon>
        <taxon>Cellulomonadaceae</taxon>
        <taxon>Cellulomonas</taxon>
    </lineage>
</organism>
<reference evidence="3 4" key="1">
    <citation type="submission" date="2019-07" db="EMBL/GenBank/DDBJ databases">
        <title>Whole genome shotgun sequence of Cellulomonas aerilata NBRC 106308.</title>
        <authorList>
            <person name="Hosoyama A."/>
            <person name="Uohara A."/>
            <person name="Ohji S."/>
            <person name="Ichikawa N."/>
        </authorList>
    </citation>
    <scope>NUCLEOTIDE SEQUENCE [LARGE SCALE GENOMIC DNA]</scope>
    <source>
        <strain evidence="3 4">NBRC 106308</strain>
    </source>
</reference>
<evidence type="ECO:0000313" key="4">
    <source>
        <dbReference type="Proteomes" id="UP000321181"/>
    </source>
</evidence>